<dbReference type="GO" id="GO:0005576">
    <property type="term" value="C:extracellular region"/>
    <property type="evidence" value="ECO:0007669"/>
    <property type="project" value="UniProtKB-SubCell"/>
</dbReference>
<evidence type="ECO:0000256" key="2">
    <source>
        <dbReference type="ARBA" id="ARBA00022525"/>
    </source>
</evidence>
<dbReference type="Pfam" id="PF00386">
    <property type="entry name" value="C1q"/>
    <property type="match status" value="1"/>
</dbReference>
<dbReference type="OrthoDB" id="10598664at2759"/>
<dbReference type="Gene3D" id="2.60.120.40">
    <property type="match status" value="1"/>
</dbReference>
<gene>
    <name evidence="6" type="ORF">C0Q70_10418</name>
</gene>
<dbReference type="AlphaFoldDB" id="A0A2T7PCK6"/>
<comment type="caution">
    <text evidence="6">The sequence shown here is derived from an EMBL/GenBank/DDBJ whole genome shotgun (WGS) entry which is preliminary data.</text>
</comment>
<keyword evidence="2" id="KW-0964">Secreted</keyword>
<keyword evidence="3" id="KW-0732">Signal</keyword>
<feature type="region of interest" description="Disordered" evidence="4">
    <location>
        <begin position="1"/>
        <end position="24"/>
    </location>
</feature>
<reference evidence="6 7" key="1">
    <citation type="submission" date="2018-04" db="EMBL/GenBank/DDBJ databases">
        <title>The genome of golden apple snail Pomacea canaliculata provides insight into stress tolerance and invasive adaptation.</title>
        <authorList>
            <person name="Liu C."/>
            <person name="Liu B."/>
            <person name="Ren Y."/>
            <person name="Zhang Y."/>
            <person name="Wang H."/>
            <person name="Li S."/>
            <person name="Jiang F."/>
            <person name="Yin L."/>
            <person name="Zhang G."/>
            <person name="Qian W."/>
            <person name="Fan W."/>
        </authorList>
    </citation>
    <scope>NUCLEOTIDE SEQUENCE [LARGE SCALE GENOMIC DNA]</scope>
    <source>
        <strain evidence="6">SZHN2017</strain>
        <tissue evidence="6">Muscle</tissue>
    </source>
</reference>
<sequence>MGLCGSLNRPLVKSPSRSRRSDDVDPLTAVVNQLSQEVLQLKTSLAALEASQARLAGSQTMSVSFTVHFSKADVVGLGTDQILVFDVARNNIGNGYNTGTGFFTAPVAGSYVFFLGMQRHGDDESTFIASIVKGTTTIGVAEAGYSPFEHGSMLVTTHLERGDTVCVKASHGTTVYGGMSTVFSGFLLHQN</sequence>
<evidence type="ECO:0000313" key="7">
    <source>
        <dbReference type="Proteomes" id="UP000245119"/>
    </source>
</evidence>
<dbReference type="PRINTS" id="PR00007">
    <property type="entry name" value="COMPLEMNTC1Q"/>
</dbReference>
<dbReference type="InterPro" id="IPR008983">
    <property type="entry name" value="Tumour_necrosis_fac-like_dom"/>
</dbReference>
<comment type="subcellular location">
    <subcellularLocation>
        <location evidence="1">Secreted</location>
    </subcellularLocation>
</comment>
<feature type="domain" description="C1q" evidence="5">
    <location>
        <begin position="58"/>
        <end position="191"/>
    </location>
</feature>
<evidence type="ECO:0000256" key="3">
    <source>
        <dbReference type="ARBA" id="ARBA00022729"/>
    </source>
</evidence>
<protein>
    <recommendedName>
        <fullName evidence="5">C1q domain-containing protein</fullName>
    </recommendedName>
</protein>
<evidence type="ECO:0000256" key="4">
    <source>
        <dbReference type="SAM" id="MobiDB-lite"/>
    </source>
</evidence>
<dbReference type="SUPFAM" id="SSF49842">
    <property type="entry name" value="TNF-like"/>
    <property type="match status" value="1"/>
</dbReference>
<evidence type="ECO:0000313" key="6">
    <source>
        <dbReference type="EMBL" id="PVD31140.1"/>
    </source>
</evidence>
<name>A0A2T7PCK6_POMCA</name>
<dbReference type="EMBL" id="PZQS01000005">
    <property type="protein sequence ID" value="PVD31140.1"/>
    <property type="molecule type" value="Genomic_DNA"/>
</dbReference>
<keyword evidence="7" id="KW-1185">Reference proteome</keyword>
<organism evidence="6 7">
    <name type="scientific">Pomacea canaliculata</name>
    <name type="common">Golden apple snail</name>
    <dbReference type="NCBI Taxonomy" id="400727"/>
    <lineage>
        <taxon>Eukaryota</taxon>
        <taxon>Metazoa</taxon>
        <taxon>Spiralia</taxon>
        <taxon>Lophotrochozoa</taxon>
        <taxon>Mollusca</taxon>
        <taxon>Gastropoda</taxon>
        <taxon>Caenogastropoda</taxon>
        <taxon>Architaenioglossa</taxon>
        <taxon>Ampullarioidea</taxon>
        <taxon>Ampullariidae</taxon>
        <taxon>Pomacea</taxon>
    </lineage>
</organism>
<dbReference type="PANTHER" id="PTHR22923:SF116">
    <property type="entry name" value="C1Q DOMAIN-CONTAINING PROTEIN"/>
    <property type="match status" value="1"/>
</dbReference>
<evidence type="ECO:0000259" key="5">
    <source>
        <dbReference type="PROSITE" id="PS50871"/>
    </source>
</evidence>
<dbReference type="InterPro" id="IPR050822">
    <property type="entry name" value="Cerebellin_Synaptic_Org"/>
</dbReference>
<dbReference type="Proteomes" id="UP000245119">
    <property type="component" value="Linkage Group LG5"/>
</dbReference>
<dbReference type="PROSITE" id="PS50871">
    <property type="entry name" value="C1Q"/>
    <property type="match status" value="1"/>
</dbReference>
<dbReference type="InterPro" id="IPR001073">
    <property type="entry name" value="C1q_dom"/>
</dbReference>
<dbReference type="SMART" id="SM00110">
    <property type="entry name" value="C1Q"/>
    <property type="match status" value="1"/>
</dbReference>
<proteinExistence type="predicted"/>
<dbReference type="PANTHER" id="PTHR22923">
    <property type="entry name" value="CEREBELLIN-RELATED"/>
    <property type="match status" value="1"/>
</dbReference>
<evidence type="ECO:0000256" key="1">
    <source>
        <dbReference type="ARBA" id="ARBA00004613"/>
    </source>
</evidence>
<accession>A0A2T7PCK6</accession>